<dbReference type="AlphaFoldDB" id="X1C1P1"/>
<evidence type="ECO:0000256" key="1">
    <source>
        <dbReference type="SAM" id="Phobius"/>
    </source>
</evidence>
<gene>
    <name evidence="2" type="ORF">S01H4_24649</name>
</gene>
<feature type="non-terminal residue" evidence="2">
    <location>
        <position position="43"/>
    </location>
</feature>
<protein>
    <submittedName>
        <fullName evidence="2">Uncharacterized protein</fullName>
    </submittedName>
</protein>
<comment type="caution">
    <text evidence="2">The sequence shown here is derived from an EMBL/GenBank/DDBJ whole genome shotgun (WGS) entry which is preliminary data.</text>
</comment>
<dbReference type="EMBL" id="BART01011610">
    <property type="protein sequence ID" value="GAG87267.1"/>
    <property type="molecule type" value="Genomic_DNA"/>
</dbReference>
<accession>X1C1P1</accession>
<organism evidence="2">
    <name type="scientific">marine sediment metagenome</name>
    <dbReference type="NCBI Taxonomy" id="412755"/>
    <lineage>
        <taxon>unclassified sequences</taxon>
        <taxon>metagenomes</taxon>
        <taxon>ecological metagenomes</taxon>
    </lineage>
</organism>
<reference evidence="2" key="1">
    <citation type="journal article" date="2014" name="Front. Microbiol.">
        <title>High frequency of phylogenetically diverse reductive dehalogenase-homologous genes in deep subseafloor sedimentary metagenomes.</title>
        <authorList>
            <person name="Kawai M."/>
            <person name="Futagami T."/>
            <person name="Toyoda A."/>
            <person name="Takaki Y."/>
            <person name="Nishi S."/>
            <person name="Hori S."/>
            <person name="Arai W."/>
            <person name="Tsubouchi T."/>
            <person name="Morono Y."/>
            <person name="Uchiyama I."/>
            <person name="Ito T."/>
            <person name="Fujiyama A."/>
            <person name="Inagaki F."/>
            <person name="Takami H."/>
        </authorList>
    </citation>
    <scope>NUCLEOTIDE SEQUENCE</scope>
    <source>
        <strain evidence="2">Expedition CK06-06</strain>
    </source>
</reference>
<feature type="transmembrane region" description="Helical" evidence="1">
    <location>
        <begin position="12"/>
        <end position="31"/>
    </location>
</feature>
<name>X1C1P1_9ZZZZ</name>
<proteinExistence type="predicted"/>
<keyword evidence="1" id="KW-1133">Transmembrane helix</keyword>
<sequence length="43" mass="4972">MNLFLHNDSDNLASLIAFWNPFIIAFLLRSFKTQKPQPPLIKA</sequence>
<keyword evidence="1" id="KW-0472">Membrane</keyword>
<evidence type="ECO:0000313" key="2">
    <source>
        <dbReference type="EMBL" id="GAG87267.1"/>
    </source>
</evidence>
<keyword evidence="1" id="KW-0812">Transmembrane</keyword>